<reference evidence="9" key="1">
    <citation type="submission" date="2016-12" db="EMBL/GenBank/DDBJ databases">
        <authorList>
            <person name="Meng X."/>
        </authorList>
    </citation>
    <scope>NUCLEOTIDE SEQUENCE [LARGE SCALE GENOMIC DNA]</scope>
    <source>
        <strain evidence="9">DSM 19116</strain>
    </source>
</reference>
<feature type="transmembrane region" description="Helical" evidence="6">
    <location>
        <begin position="584"/>
        <end position="607"/>
    </location>
</feature>
<gene>
    <name evidence="8" type="ORF">BSZ39_03990</name>
</gene>
<dbReference type="Gene3D" id="1.20.1640.10">
    <property type="entry name" value="Multidrug efflux transporter AcrB transmembrane domain"/>
    <property type="match status" value="2"/>
</dbReference>
<dbReference type="SUPFAM" id="SSF82866">
    <property type="entry name" value="Multidrug efflux transporter AcrB transmembrane domain"/>
    <property type="match status" value="2"/>
</dbReference>
<comment type="subcellular location">
    <subcellularLocation>
        <location evidence="1">Cell membrane</location>
        <topology evidence="1">Multi-pass membrane protein</topology>
    </subcellularLocation>
</comment>
<dbReference type="PROSITE" id="PS50156">
    <property type="entry name" value="SSD"/>
    <property type="match status" value="1"/>
</dbReference>
<dbReference type="STRING" id="208480.SAMN02910418_01439"/>
<dbReference type="PANTHER" id="PTHR33406">
    <property type="entry name" value="MEMBRANE PROTEIN MJ1562-RELATED"/>
    <property type="match status" value="1"/>
</dbReference>
<feature type="transmembrane region" description="Helical" evidence="6">
    <location>
        <begin position="557"/>
        <end position="578"/>
    </location>
</feature>
<dbReference type="Pfam" id="PF03176">
    <property type="entry name" value="MMPL"/>
    <property type="match status" value="2"/>
</dbReference>
<evidence type="ECO:0000256" key="4">
    <source>
        <dbReference type="ARBA" id="ARBA00022989"/>
    </source>
</evidence>
<feature type="transmembrane region" description="Helical" evidence="6">
    <location>
        <begin position="299"/>
        <end position="326"/>
    </location>
</feature>
<dbReference type="InterPro" id="IPR004869">
    <property type="entry name" value="MMPL_dom"/>
</dbReference>
<keyword evidence="5 6" id="KW-0472">Membrane</keyword>
<dbReference type="PANTHER" id="PTHR33406:SF13">
    <property type="entry name" value="MEMBRANE PROTEIN YDFJ"/>
    <property type="match status" value="1"/>
</dbReference>
<feature type="transmembrane region" description="Helical" evidence="6">
    <location>
        <begin position="359"/>
        <end position="384"/>
    </location>
</feature>
<evidence type="ECO:0000256" key="6">
    <source>
        <dbReference type="SAM" id="Phobius"/>
    </source>
</evidence>
<feature type="transmembrane region" description="Helical" evidence="6">
    <location>
        <begin position="272"/>
        <end position="293"/>
    </location>
</feature>
<proteinExistence type="predicted"/>
<sequence>MSAMLYRIGSFAVRRAWVVIGAWVGTLAVLVGIVIGFGGQLQDSFEIPGTEGQEGLNVLNSRFPELAGASGQILFEAPEGKRIEAYKDEINATVAKVREIDDVMVVTAPFGDENTRPAISDDGRYALGNIQLKKSLDDLTPELLTTLKNFAHSDPAGLTTYVGGHMLGQTSVGITITEAIGVVLALLVLAVTFRSLLSAGIPVGTALIGVGIAMGIMLILARFIPISSTAPTLALMLGIAVGIDYALFIVSRHRQQLADGMPVAESAARANATSGGAVVFAGGTVIIALLGLYVTNIPFLAVMGAMAAIAVAIAVGVAITLIPAILSLMGERIRPKEGTKAHEVSQSAERRTKATMSDWWVRVVTSHPVIVIVASLAVVAALAIPAKDLALSLPGNDTAEKGSQPRVTYELVEKNFGPGVNDPLLMTMGIIQSQDPLGLMDKVANAVKTVPGISKVEMATPNRSADIGVVVIIPETKQSDPETADLVHRLRKQAPEWEKEFGVTDMKVTGQTAVGIDISERLSNALIPFGIVVVGLSLVLLTLVFRSIWVPLKATIGYLFSVLAAFGVVALVFEHGWFNDLIGIGIIGPVISFMPVILMGVLFGLAMDYEVFLVTRMREDYVHHGDAVEAVRTGFSASARVVTAAALIMISVFVFFVPEGSFYVQPIALGLAVGVAVDAFLVRMTLVPAVMTLLGERAWHLPGCLKARLPYLDVEGESIEKRLKHSAWEADHGPHIIRATNVTLSDKHGVLFDDVTIDVPARSRTIIVEPEPLRRRAIAATFAGRTLPDTGELIVCSHVLPAEASAVRSRAALSIGVPRVDDEALAGDLLIIDLGPGDDGYRLAELPLPAQLTVLVLADAPRKIEGFETRTFTPARELQETHQ</sequence>
<evidence type="ECO:0000256" key="3">
    <source>
        <dbReference type="ARBA" id="ARBA00022692"/>
    </source>
</evidence>
<feature type="domain" description="SSD" evidence="7">
    <location>
        <begin position="208"/>
        <end position="328"/>
    </location>
</feature>
<dbReference type="Proteomes" id="UP000185628">
    <property type="component" value="Unassembled WGS sequence"/>
</dbReference>
<evidence type="ECO:0000256" key="5">
    <source>
        <dbReference type="ARBA" id="ARBA00023136"/>
    </source>
</evidence>
<evidence type="ECO:0000313" key="9">
    <source>
        <dbReference type="Proteomes" id="UP000185628"/>
    </source>
</evidence>
<comment type="caution">
    <text evidence="8">The sequence shown here is derived from an EMBL/GenBank/DDBJ whole genome shotgun (WGS) entry which is preliminary data.</text>
</comment>
<evidence type="ECO:0000313" key="8">
    <source>
        <dbReference type="EMBL" id="OKL54469.1"/>
    </source>
</evidence>
<evidence type="ECO:0000256" key="1">
    <source>
        <dbReference type="ARBA" id="ARBA00004651"/>
    </source>
</evidence>
<dbReference type="InterPro" id="IPR050545">
    <property type="entry name" value="Mycobact_MmpL"/>
</dbReference>
<accession>A0A1Q5Q430</accession>
<feature type="transmembrane region" description="Helical" evidence="6">
    <location>
        <begin position="172"/>
        <end position="193"/>
    </location>
</feature>
<feature type="transmembrane region" description="Helical" evidence="6">
    <location>
        <begin position="16"/>
        <end position="38"/>
    </location>
</feature>
<feature type="transmembrane region" description="Helical" evidence="6">
    <location>
        <begin position="230"/>
        <end position="251"/>
    </location>
</feature>
<feature type="transmembrane region" description="Helical" evidence="6">
    <location>
        <begin position="637"/>
        <end position="657"/>
    </location>
</feature>
<keyword evidence="3 6" id="KW-0812">Transmembrane</keyword>
<dbReference type="AlphaFoldDB" id="A0A1Q5Q430"/>
<dbReference type="EMBL" id="MQVR01000015">
    <property type="protein sequence ID" value="OKL54469.1"/>
    <property type="molecule type" value="Genomic_DNA"/>
</dbReference>
<dbReference type="GO" id="GO:0005886">
    <property type="term" value="C:plasma membrane"/>
    <property type="evidence" value="ECO:0007669"/>
    <property type="project" value="UniProtKB-SubCell"/>
</dbReference>
<protein>
    <recommendedName>
        <fullName evidence="7">SSD domain-containing protein</fullName>
    </recommendedName>
</protein>
<keyword evidence="4 6" id="KW-1133">Transmembrane helix</keyword>
<name>A0A1Q5Q430_9ACTO</name>
<feature type="transmembrane region" description="Helical" evidence="6">
    <location>
        <begin position="663"/>
        <end position="682"/>
    </location>
</feature>
<organism evidence="8 9">
    <name type="scientific">Bowdeniella nasicola</name>
    <dbReference type="NCBI Taxonomy" id="208480"/>
    <lineage>
        <taxon>Bacteria</taxon>
        <taxon>Bacillati</taxon>
        <taxon>Actinomycetota</taxon>
        <taxon>Actinomycetes</taxon>
        <taxon>Actinomycetales</taxon>
        <taxon>Actinomycetaceae</taxon>
        <taxon>Bowdeniella</taxon>
    </lineage>
</organism>
<keyword evidence="2" id="KW-1003">Cell membrane</keyword>
<evidence type="ECO:0000256" key="2">
    <source>
        <dbReference type="ARBA" id="ARBA00022475"/>
    </source>
</evidence>
<evidence type="ECO:0000259" key="7">
    <source>
        <dbReference type="PROSITE" id="PS50156"/>
    </source>
</evidence>
<feature type="transmembrane region" description="Helical" evidence="6">
    <location>
        <begin position="525"/>
        <end position="545"/>
    </location>
</feature>
<feature type="transmembrane region" description="Helical" evidence="6">
    <location>
        <begin position="205"/>
        <end position="224"/>
    </location>
</feature>
<dbReference type="InterPro" id="IPR000731">
    <property type="entry name" value="SSD"/>
</dbReference>
<keyword evidence="9" id="KW-1185">Reference proteome</keyword>